<comment type="caution">
    <text evidence="1">The sequence shown here is derived from an EMBL/GenBank/DDBJ whole genome shotgun (WGS) entry which is preliminary data.</text>
</comment>
<dbReference type="Proteomes" id="UP000499080">
    <property type="component" value="Unassembled WGS sequence"/>
</dbReference>
<evidence type="ECO:0000313" key="1">
    <source>
        <dbReference type="EMBL" id="GBN62685.1"/>
    </source>
</evidence>
<reference evidence="1 3" key="1">
    <citation type="journal article" date="2019" name="Sci. Rep.">
        <title>Orb-weaving spider Araneus ventricosus genome elucidates the spidroin gene catalogue.</title>
        <authorList>
            <person name="Kono N."/>
            <person name="Nakamura H."/>
            <person name="Ohtoshi R."/>
            <person name="Moran D.A.P."/>
            <person name="Shinohara A."/>
            <person name="Yoshida Y."/>
            <person name="Fujiwara M."/>
            <person name="Mori M."/>
            <person name="Tomita M."/>
            <person name="Arakawa K."/>
        </authorList>
    </citation>
    <scope>NUCLEOTIDE SEQUENCE [LARGE SCALE GENOMIC DNA]</scope>
</reference>
<dbReference type="EMBL" id="BGPR01013899">
    <property type="protein sequence ID" value="GBN62732.1"/>
    <property type="molecule type" value="Genomic_DNA"/>
</dbReference>
<gene>
    <name evidence="2" type="ORF">AVEN_158485_1</name>
    <name evidence="1" type="ORF">AVEN_275321_1</name>
</gene>
<organism evidence="1 3">
    <name type="scientific">Araneus ventricosus</name>
    <name type="common">Orbweaver spider</name>
    <name type="synonym">Epeira ventricosa</name>
    <dbReference type="NCBI Taxonomy" id="182803"/>
    <lineage>
        <taxon>Eukaryota</taxon>
        <taxon>Metazoa</taxon>
        <taxon>Ecdysozoa</taxon>
        <taxon>Arthropoda</taxon>
        <taxon>Chelicerata</taxon>
        <taxon>Arachnida</taxon>
        <taxon>Araneae</taxon>
        <taxon>Araneomorphae</taxon>
        <taxon>Entelegynae</taxon>
        <taxon>Araneoidea</taxon>
        <taxon>Araneidae</taxon>
        <taxon>Araneus</taxon>
    </lineage>
</organism>
<dbReference type="AlphaFoldDB" id="A0A4Y2QHC3"/>
<accession>A0A4Y2QHC3</accession>
<dbReference type="EMBL" id="BGPR01013887">
    <property type="protein sequence ID" value="GBN62685.1"/>
    <property type="molecule type" value="Genomic_DNA"/>
</dbReference>
<proteinExistence type="predicted"/>
<evidence type="ECO:0000313" key="2">
    <source>
        <dbReference type="EMBL" id="GBN62732.1"/>
    </source>
</evidence>
<keyword evidence="3" id="KW-1185">Reference proteome</keyword>
<sequence>MVACRPPPPFPRKIEKTQLHCIFSKGENHETVLPAPASGQISTIFVSYESLWPLDMSSMVARHPPFSIYRKIKLWQSPSASTITNSPIYFAKLRTAGHRRQLVKR</sequence>
<evidence type="ECO:0000313" key="3">
    <source>
        <dbReference type="Proteomes" id="UP000499080"/>
    </source>
</evidence>
<protein>
    <submittedName>
        <fullName evidence="1">Uncharacterized protein</fullName>
    </submittedName>
</protein>
<name>A0A4Y2QHC3_ARAVE</name>